<evidence type="ECO:0000313" key="3">
    <source>
        <dbReference type="Proteomes" id="UP000282454"/>
    </source>
</evidence>
<proteinExistence type="predicted"/>
<organism evidence="2 3">
    <name type="scientific">Actinokineospora cianjurensis</name>
    <dbReference type="NCBI Taxonomy" id="585224"/>
    <lineage>
        <taxon>Bacteria</taxon>
        <taxon>Bacillati</taxon>
        <taxon>Actinomycetota</taxon>
        <taxon>Actinomycetes</taxon>
        <taxon>Pseudonocardiales</taxon>
        <taxon>Pseudonocardiaceae</taxon>
        <taxon>Actinokineospora</taxon>
    </lineage>
</organism>
<accession>A0A421BC80</accession>
<keyword evidence="3" id="KW-1185">Reference proteome</keyword>
<dbReference type="RefSeq" id="WP_147459962.1">
    <property type="nucleotide sequence ID" value="NZ_RCDD01000001.1"/>
</dbReference>
<feature type="region of interest" description="Disordered" evidence="1">
    <location>
        <begin position="551"/>
        <end position="587"/>
    </location>
</feature>
<dbReference type="EMBL" id="RCDD01000001">
    <property type="protein sequence ID" value="RLK61930.1"/>
    <property type="molecule type" value="Genomic_DNA"/>
</dbReference>
<evidence type="ECO:0000256" key="1">
    <source>
        <dbReference type="SAM" id="MobiDB-lite"/>
    </source>
</evidence>
<evidence type="ECO:0000313" key="2">
    <source>
        <dbReference type="EMBL" id="RLK61930.1"/>
    </source>
</evidence>
<feature type="compositionally biased region" description="Polar residues" evidence="1">
    <location>
        <begin position="554"/>
        <end position="567"/>
    </location>
</feature>
<protein>
    <submittedName>
        <fullName evidence="2">Uncharacterized protein</fullName>
    </submittedName>
</protein>
<name>A0A421BC80_9PSEU</name>
<sequence>MTFDLPGNYKLDVEPIAGVEAELVEIGYQYWSFSGVDQYGQPTWELSVKSIDTRGRGQANVIAIAAISVVVSGAQCPECEGPLRLRSRSGLSSVLSGELVSCVNCDPKLTQRAAALLSPESDESRRLRQERQEEKERARLLQERYQVGSDMWRQHQRQVIEADFGQNQRKGELSTGEVDAELATLTLLRYAAQFDPMPPLGRWHHNFPFHADVATVGPMINNARNAGLLLPDSSTSPNAFVWNPATYDQAWANSGGDLEKLELPMRTTQYYPTETVFRIPFGPSPDKGREMLDAHLCERLTPANMTAQRQEDLLCMIHCVLAAEALRWFTHELKRHNLPAVPENHAPRLIEAVEQLVAEYSLGYAYFVGWKSVKTAAAAAQATPRAPIVNMTTHGVNVFEREVQQALDNPVSTPREFDESQYLPLCALTKTLFYTVLRRNPMQTSLAVARAAMPMPAPTDYIDEPEPLGPAAGVPGFRRGTTCWIEFAGNSASQVLLRAADYLEELEKESRLMVLSTQWDLFPVMHDMTYGLRIELDGISIEDLPTERRPNTLLVDSSELNSATGNSGDKEGGSSKAQDGNLEEPRK</sequence>
<comment type="caution">
    <text evidence="2">The sequence shown here is derived from an EMBL/GenBank/DDBJ whole genome shotgun (WGS) entry which is preliminary data.</text>
</comment>
<reference evidence="2 3" key="1">
    <citation type="submission" date="2018-10" db="EMBL/GenBank/DDBJ databases">
        <title>Genomic Encyclopedia of Archaeal and Bacterial Type Strains, Phase II (KMG-II): from individual species to whole genera.</title>
        <authorList>
            <person name="Goeker M."/>
        </authorList>
    </citation>
    <scope>NUCLEOTIDE SEQUENCE [LARGE SCALE GENOMIC DNA]</scope>
    <source>
        <strain evidence="2 3">DSM 45657</strain>
    </source>
</reference>
<dbReference type="OrthoDB" id="3435058at2"/>
<gene>
    <name evidence="2" type="ORF">CLV68_2475</name>
</gene>
<dbReference type="Proteomes" id="UP000282454">
    <property type="component" value="Unassembled WGS sequence"/>
</dbReference>
<dbReference type="AlphaFoldDB" id="A0A421BC80"/>